<reference evidence="2 3" key="1">
    <citation type="submission" date="2016-02" db="EMBL/GenBank/DDBJ databases">
        <title>Discovery of a natural microsporidian pathogen with a broad tissue tropism in Caenorhabditis elegans.</title>
        <authorList>
            <person name="Luallen R.J."/>
            <person name="Reinke A.W."/>
            <person name="Tong L."/>
            <person name="Botts M.R."/>
            <person name="Felix M.-A."/>
            <person name="Troemel E.R."/>
        </authorList>
    </citation>
    <scope>NUCLEOTIDE SEQUENCE [LARGE SCALE GENOMIC DNA]</scope>
    <source>
        <strain evidence="2 3">JUm2807</strain>
    </source>
</reference>
<evidence type="ECO:0000313" key="3">
    <source>
        <dbReference type="Proteomes" id="UP000185944"/>
    </source>
</evidence>
<sequence length="250" mass="28274">MEKYTNFSDPVTGVNPFLRPIKRRYSLFSILVPTFWFRCIFAIPSFVQDILLSRLAASAKRPASLDLALVKGHKVFSSSYTSLYDPLVLHSLLPSPRVFVVTPEAVFSLSRYNIRTKTTAAEIEAAKMSGGVVVLLLSGTITNNELFMDVEKSAKAFGVTHFIQIDYHPATSYDINVFDNQILPIFHSLFESLVYHFLFYMNLSQHQLPAPSVYTSTVYSELAKSRNMSIGEGITMETAQKFLEMFRLDK</sequence>
<comment type="caution">
    <text evidence="2">The sequence shown here is derived from an EMBL/GenBank/DDBJ whole genome shotgun (WGS) entry which is preliminary data.</text>
</comment>
<dbReference type="EMBL" id="LTDL01000038">
    <property type="protein sequence ID" value="OAG29937.1"/>
    <property type="molecule type" value="Genomic_DNA"/>
</dbReference>
<dbReference type="OrthoDB" id="2187509at2759"/>
<organism evidence="2 3">
    <name type="scientific">Nematocida displodere</name>
    <dbReference type="NCBI Taxonomy" id="1805483"/>
    <lineage>
        <taxon>Eukaryota</taxon>
        <taxon>Fungi</taxon>
        <taxon>Fungi incertae sedis</taxon>
        <taxon>Microsporidia</taxon>
        <taxon>Nematocida</taxon>
    </lineage>
</organism>
<feature type="transmembrane region" description="Helical" evidence="1">
    <location>
        <begin position="25"/>
        <end position="47"/>
    </location>
</feature>
<evidence type="ECO:0000256" key="1">
    <source>
        <dbReference type="SAM" id="Phobius"/>
    </source>
</evidence>
<name>A0A177EDC8_9MICR</name>
<accession>A0A177EDC8</accession>
<keyword evidence="1" id="KW-0472">Membrane</keyword>
<dbReference type="Proteomes" id="UP000185944">
    <property type="component" value="Unassembled WGS sequence"/>
</dbReference>
<keyword evidence="3" id="KW-1185">Reference proteome</keyword>
<dbReference type="GeneID" id="93647834"/>
<proteinExistence type="predicted"/>
<keyword evidence="1" id="KW-1133">Transmembrane helix</keyword>
<evidence type="ECO:0000313" key="2">
    <source>
        <dbReference type="EMBL" id="OAG29937.1"/>
    </source>
</evidence>
<protein>
    <submittedName>
        <fullName evidence="2">Uncharacterized protein</fullName>
    </submittedName>
</protein>
<dbReference type="RefSeq" id="XP_067544489.1">
    <property type="nucleotide sequence ID" value="XM_067688902.1"/>
</dbReference>
<dbReference type="VEuPathDB" id="MicrosporidiaDB:NEDG_01484"/>
<dbReference type="AlphaFoldDB" id="A0A177EDC8"/>
<keyword evidence="1" id="KW-0812">Transmembrane</keyword>
<gene>
    <name evidence="2" type="ORF">NEDG_01484</name>
</gene>